<proteinExistence type="predicted"/>
<accession>A0A853I9T5</accession>
<dbReference type="SUPFAM" id="SSF50956">
    <property type="entry name" value="Thermostable phytase (3-phytase)"/>
    <property type="match status" value="1"/>
</dbReference>
<dbReference type="Gene3D" id="2.120.10.30">
    <property type="entry name" value="TolB, C-terminal domain"/>
    <property type="match status" value="1"/>
</dbReference>
<dbReference type="Pfam" id="PF02333">
    <property type="entry name" value="Phytase"/>
    <property type="match status" value="2"/>
</dbReference>
<dbReference type="Proteomes" id="UP000569732">
    <property type="component" value="Unassembled WGS sequence"/>
</dbReference>
<feature type="domain" description="BPP" evidence="1">
    <location>
        <begin position="28"/>
        <end position="447"/>
    </location>
</feature>
<dbReference type="InterPro" id="IPR011042">
    <property type="entry name" value="6-blade_b-propeller_TolB-like"/>
</dbReference>
<dbReference type="AlphaFoldDB" id="A0A853I9T5"/>
<gene>
    <name evidence="2" type="ORF">H0A36_12455</name>
</gene>
<dbReference type="EMBL" id="JACCKB010000018">
    <property type="protein sequence ID" value="NYZ66824.1"/>
    <property type="molecule type" value="Genomic_DNA"/>
</dbReference>
<name>A0A853I9T5_9GAMM</name>
<protein>
    <submittedName>
        <fullName evidence="2">Phytase</fullName>
    </submittedName>
</protein>
<dbReference type="GO" id="GO:0016158">
    <property type="term" value="F:inositol hexakisphosphate 3-phosphatase activity"/>
    <property type="evidence" value="ECO:0007669"/>
    <property type="project" value="InterPro"/>
</dbReference>
<sequence length="469" mass="53061">MHINQYIVQKILYSAILFTNITFAQSSSDDNYSAINSVTANQETRTFFDDKWDSESDADDPAVWVNPHDSSKSLIIGTLKKGGLAVFNLQGDMLQQIIPEKNQITGLQGRYNNVDILTGYLLEDSQMDFAVVTDRGTDKLKIFSIDYQSEKKPVLTDITSNSVPMLFSRSIDDVKTKNTAYGLAVHYNQKQQQSMGFVTQANHTKIAQVSFYTTPIGKISYKVNTYHLLPSDFNTESDPRWSPCQEDDGDLPQLEGLVIDPQRQQLYASQEQVGIWQIPYQTDQLSTKPGLPLLIDTVASFGVPYKRIWDPSEEEYQCHWLNSLPQNAHLRADVEGLALYQPQQGQQYLIASSQGDDHYAVYQLNHQPLSQQPEFIGRFQINKGLVDGSSHTDGIAITAQTIGAQYPQGLMVVQDGNDEPISFDSKGRQREKTNFKLVSWEKIKRYLKLYSQYEWLLGAAVERRGPMSL</sequence>
<dbReference type="InterPro" id="IPR003431">
    <property type="entry name" value="B-propeller_Phytase"/>
</dbReference>
<dbReference type="PROSITE" id="PS51662">
    <property type="entry name" value="BP_PHYTASE"/>
    <property type="match status" value="1"/>
</dbReference>
<evidence type="ECO:0000313" key="2">
    <source>
        <dbReference type="EMBL" id="NYZ66824.1"/>
    </source>
</evidence>
<comment type="caution">
    <text evidence="2">The sequence shown here is derived from an EMBL/GenBank/DDBJ whole genome shotgun (WGS) entry which is preliminary data.</text>
</comment>
<evidence type="ECO:0000313" key="3">
    <source>
        <dbReference type="Proteomes" id="UP000569732"/>
    </source>
</evidence>
<evidence type="ECO:0000259" key="1">
    <source>
        <dbReference type="PROSITE" id="PS51662"/>
    </source>
</evidence>
<keyword evidence="3" id="KW-1185">Reference proteome</keyword>
<reference evidence="2 3" key="1">
    <citation type="submission" date="2020-07" db="EMBL/GenBank/DDBJ databases">
        <title>Endozoicomonas sp. nov., isolated from sediment.</title>
        <authorList>
            <person name="Gu T."/>
        </authorList>
    </citation>
    <scope>NUCLEOTIDE SEQUENCE [LARGE SCALE GENOMIC DNA]</scope>
    <source>
        <strain evidence="2 3">SM1973</strain>
    </source>
</reference>
<organism evidence="2 3">
    <name type="scientific">Spartinivicinus marinus</name>
    <dbReference type="NCBI Taxonomy" id="2994442"/>
    <lineage>
        <taxon>Bacteria</taxon>
        <taxon>Pseudomonadati</taxon>
        <taxon>Pseudomonadota</taxon>
        <taxon>Gammaproteobacteria</taxon>
        <taxon>Oceanospirillales</taxon>
        <taxon>Zooshikellaceae</taxon>
        <taxon>Spartinivicinus</taxon>
    </lineage>
</organism>
<dbReference type="RefSeq" id="WP_180568851.1">
    <property type="nucleotide sequence ID" value="NZ_JACCKB010000018.1"/>
</dbReference>